<dbReference type="AlphaFoldDB" id="Q54ID1"/>
<feature type="transmembrane region" description="Helical" evidence="1">
    <location>
        <begin position="6"/>
        <end position="24"/>
    </location>
</feature>
<dbReference type="VEuPathDB" id="AmoebaDB:DDB_G0288829"/>
<sequence length="97" mass="11160">MDSFKFNSNFFFFFFFSKQITFYFQGGLKAYFYQSFVSLDVANIQMHKIYSSKEMIRIIGGVIDTSKANGFSITPAGAITTNNLLTWEMMKPTDPKC</sequence>
<keyword evidence="1" id="KW-0472">Membrane</keyword>
<keyword evidence="1" id="KW-0812">Transmembrane</keyword>
<proteinExistence type="predicted"/>
<reference evidence="2 3" key="1">
    <citation type="journal article" date="2005" name="Nature">
        <title>The genome of the social amoeba Dictyostelium discoideum.</title>
        <authorList>
            <consortium name="The Dictyostelium discoideum Sequencing Consortium"/>
            <person name="Eichinger L."/>
            <person name="Pachebat J.A."/>
            <person name="Glockner G."/>
            <person name="Rajandream M.A."/>
            <person name="Sucgang R."/>
            <person name="Berriman M."/>
            <person name="Song J."/>
            <person name="Olsen R."/>
            <person name="Szafranski K."/>
            <person name="Xu Q."/>
            <person name="Tunggal B."/>
            <person name="Kummerfeld S."/>
            <person name="Madera M."/>
            <person name="Konfortov B.A."/>
            <person name="Rivero F."/>
            <person name="Bankier A.T."/>
            <person name="Lehmann R."/>
            <person name="Hamlin N."/>
            <person name="Davies R."/>
            <person name="Gaudet P."/>
            <person name="Fey P."/>
            <person name="Pilcher K."/>
            <person name="Chen G."/>
            <person name="Saunders D."/>
            <person name="Sodergren E."/>
            <person name="Davis P."/>
            <person name="Kerhornou A."/>
            <person name="Nie X."/>
            <person name="Hall N."/>
            <person name="Anjard C."/>
            <person name="Hemphill L."/>
            <person name="Bason N."/>
            <person name="Farbrother P."/>
            <person name="Desany B."/>
            <person name="Just E."/>
            <person name="Morio T."/>
            <person name="Rost R."/>
            <person name="Churcher C."/>
            <person name="Cooper J."/>
            <person name="Haydock S."/>
            <person name="van Driessche N."/>
            <person name="Cronin A."/>
            <person name="Goodhead I."/>
            <person name="Muzny D."/>
            <person name="Mourier T."/>
            <person name="Pain A."/>
            <person name="Lu M."/>
            <person name="Harper D."/>
            <person name="Lindsay R."/>
            <person name="Hauser H."/>
            <person name="James K."/>
            <person name="Quiles M."/>
            <person name="Madan Babu M."/>
            <person name="Saito T."/>
            <person name="Buchrieser C."/>
            <person name="Wardroper A."/>
            <person name="Felder M."/>
            <person name="Thangavelu M."/>
            <person name="Johnson D."/>
            <person name="Knights A."/>
            <person name="Loulseged H."/>
            <person name="Mungall K."/>
            <person name="Oliver K."/>
            <person name="Price C."/>
            <person name="Quail M.A."/>
            <person name="Urushihara H."/>
            <person name="Hernandez J."/>
            <person name="Rabbinowitsch E."/>
            <person name="Steffen D."/>
            <person name="Sanders M."/>
            <person name="Ma J."/>
            <person name="Kohara Y."/>
            <person name="Sharp S."/>
            <person name="Simmonds M."/>
            <person name="Spiegler S."/>
            <person name="Tivey A."/>
            <person name="Sugano S."/>
            <person name="White B."/>
            <person name="Walker D."/>
            <person name="Woodward J."/>
            <person name="Winckler T."/>
            <person name="Tanaka Y."/>
            <person name="Shaulsky G."/>
            <person name="Schleicher M."/>
            <person name="Weinstock G."/>
            <person name="Rosenthal A."/>
            <person name="Cox E.C."/>
            <person name="Chisholm R.L."/>
            <person name="Gibbs R."/>
            <person name="Loomis W.F."/>
            <person name="Platzer M."/>
            <person name="Kay R.R."/>
            <person name="Williams J."/>
            <person name="Dear P.H."/>
            <person name="Noegel A.A."/>
            <person name="Barrell B."/>
            <person name="Kuspa A."/>
        </authorList>
    </citation>
    <scope>NUCLEOTIDE SEQUENCE [LARGE SCALE GENOMIC DNA]</scope>
    <source>
        <strain evidence="2 3">AX4</strain>
    </source>
</reference>
<dbReference type="EMBL" id="AAFI02000125">
    <property type="protein sequence ID" value="EAL63036.1"/>
    <property type="molecule type" value="Genomic_DNA"/>
</dbReference>
<comment type="caution">
    <text evidence="2">The sequence shown here is derived from an EMBL/GenBank/DDBJ whole genome shotgun (WGS) entry which is preliminary data.</text>
</comment>
<dbReference type="HOGENOM" id="CLU_2351061_0_0_1"/>
<keyword evidence="3" id="KW-1185">Reference proteome</keyword>
<accession>Q54ID1</accession>
<dbReference type="Proteomes" id="UP000002195">
    <property type="component" value="Unassembled WGS sequence"/>
</dbReference>
<keyword evidence="1" id="KW-1133">Transmembrane helix</keyword>
<dbReference type="dictyBase" id="DDB_G0288829"/>
<dbReference type="RefSeq" id="XP_636546.1">
    <property type="nucleotide sequence ID" value="XM_631454.1"/>
</dbReference>
<evidence type="ECO:0000256" key="1">
    <source>
        <dbReference type="SAM" id="Phobius"/>
    </source>
</evidence>
<evidence type="ECO:0000313" key="3">
    <source>
        <dbReference type="Proteomes" id="UP000002195"/>
    </source>
</evidence>
<name>Q54ID1_DICDI</name>
<dbReference type="InParanoid" id="Q54ID1"/>
<gene>
    <name evidence="2" type="ORF">DDB_G0288829</name>
</gene>
<protein>
    <submittedName>
        <fullName evidence="2">Uncharacterized protein</fullName>
    </submittedName>
</protein>
<dbReference type="PaxDb" id="44689-DDB0188133"/>
<organism evidence="2 3">
    <name type="scientific">Dictyostelium discoideum</name>
    <name type="common">Social amoeba</name>
    <dbReference type="NCBI Taxonomy" id="44689"/>
    <lineage>
        <taxon>Eukaryota</taxon>
        <taxon>Amoebozoa</taxon>
        <taxon>Evosea</taxon>
        <taxon>Eumycetozoa</taxon>
        <taxon>Dictyostelia</taxon>
        <taxon>Dictyosteliales</taxon>
        <taxon>Dictyosteliaceae</taxon>
        <taxon>Dictyostelium</taxon>
    </lineage>
</organism>
<dbReference type="GeneID" id="8626831"/>
<evidence type="ECO:0000313" key="2">
    <source>
        <dbReference type="EMBL" id="EAL63036.1"/>
    </source>
</evidence>
<dbReference type="KEGG" id="ddi:DDB_G0288829"/>